<protein>
    <submittedName>
        <fullName evidence="1">Uncharacterized protein</fullName>
    </submittedName>
</protein>
<evidence type="ECO:0000313" key="1">
    <source>
        <dbReference type="EMBL" id="WVZ63193.1"/>
    </source>
</evidence>
<sequence>MASSSRMLSTIFPEEVINMHLKWRIPMSDQGTDNMNLTAVRGGCSCHCQSSELPTLNLGVLLIPHESSDDIEPAVESYALEVIDGKKREKIHTNAHLQHLGDKLLPKAIKYLHQNAESKMYQMSLKSRHGTAHLCVEKGSIQIQTAGMLPHMLRTKGQQLYSKIESDGS</sequence>
<keyword evidence="2" id="KW-1185">Reference proteome</keyword>
<accession>A0AAQ3WJ15</accession>
<reference evidence="1 2" key="1">
    <citation type="submission" date="2024-02" db="EMBL/GenBank/DDBJ databases">
        <title>High-quality chromosome-scale genome assembly of Pensacola bahiagrass (Paspalum notatum Flugge var. saurae).</title>
        <authorList>
            <person name="Vega J.M."/>
            <person name="Podio M."/>
            <person name="Orjuela J."/>
            <person name="Siena L.A."/>
            <person name="Pessino S.C."/>
            <person name="Combes M.C."/>
            <person name="Mariac C."/>
            <person name="Albertini E."/>
            <person name="Pupilli F."/>
            <person name="Ortiz J.P.A."/>
            <person name="Leblanc O."/>
        </authorList>
    </citation>
    <scope>NUCLEOTIDE SEQUENCE [LARGE SCALE GENOMIC DNA]</scope>
    <source>
        <strain evidence="1">R1</strain>
        <tissue evidence="1">Leaf</tissue>
    </source>
</reference>
<name>A0AAQ3WJ15_PASNO</name>
<dbReference type="Proteomes" id="UP001341281">
    <property type="component" value="Chromosome 03"/>
</dbReference>
<dbReference type="AlphaFoldDB" id="A0AAQ3WJ15"/>
<dbReference type="EMBL" id="CP144747">
    <property type="protein sequence ID" value="WVZ63193.1"/>
    <property type="molecule type" value="Genomic_DNA"/>
</dbReference>
<feature type="non-terminal residue" evidence="1">
    <location>
        <position position="169"/>
    </location>
</feature>
<evidence type="ECO:0000313" key="2">
    <source>
        <dbReference type="Proteomes" id="UP001341281"/>
    </source>
</evidence>
<proteinExistence type="predicted"/>
<organism evidence="1 2">
    <name type="scientific">Paspalum notatum var. saurae</name>
    <dbReference type="NCBI Taxonomy" id="547442"/>
    <lineage>
        <taxon>Eukaryota</taxon>
        <taxon>Viridiplantae</taxon>
        <taxon>Streptophyta</taxon>
        <taxon>Embryophyta</taxon>
        <taxon>Tracheophyta</taxon>
        <taxon>Spermatophyta</taxon>
        <taxon>Magnoliopsida</taxon>
        <taxon>Liliopsida</taxon>
        <taxon>Poales</taxon>
        <taxon>Poaceae</taxon>
        <taxon>PACMAD clade</taxon>
        <taxon>Panicoideae</taxon>
        <taxon>Andropogonodae</taxon>
        <taxon>Paspaleae</taxon>
        <taxon>Paspalinae</taxon>
        <taxon>Paspalum</taxon>
    </lineage>
</organism>
<gene>
    <name evidence="1" type="ORF">U9M48_012846</name>
</gene>